<evidence type="ECO:0000256" key="1">
    <source>
        <dbReference type="SAM" id="Phobius"/>
    </source>
</evidence>
<evidence type="ECO:0000313" key="3">
    <source>
        <dbReference type="Proteomes" id="UP000266745"/>
    </source>
</evidence>
<gene>
    <name evidence="2" type="ORF">SU86_000500</name>
</gene>
<keyword evidence="1" id="KW-0812">Transmembrane</keyword>
<evidence type="ECO:0000313" key="2">
    <source>
        <dbReference type="EMBL" id="AJZ75118.2"/>
    </source>
</evidence>
<feature type="transmembrane region" description="Helical" evidence="1">
    <location>
        <begin position="126"/>
        <end position="147"/>
    </location>
</feature>
<protein>
    <submittedName>
        <fullName evidence="2">Uncharacterized protein</fullName>
    </submittedName>
</protein>
<keyword evidence="3" id="KW-1185">Reference proteome</keyword>
<feature type="transmembrane region" description="Helical" evidence="1">
    <location>
        <begin position="184"/>
        <end position="205"/>
    </location>
</feature>
<organism evidence="2 3">
    <name type="scientific">Candidatus Nitrosotenuis cloacae</name>
    <dbReference type="NCBI Taxonomy" id="1603555"/>
    <lineage>
        <taxon>Archaea</taxon>
        <taxon>Nitrososphaerota</taxon>
        <taxon>Candidatus Nitrosotenuis</taxon>
    </lineage>
</organism>
<feature type="transmembrane region" description="Helical" evidence="1">
    <location>
        <begin position="211"/>
        <end position="229"/>
    </location>
</feature>
<accession>A0A3G1AYZ4</accession>
<name>A0A3G1AYZ4_9ARCH</name>
<feature type="transmembrane region" description="Helical" evidence="1">
    <location>
        <begin position="32"/>
        <end position="49"/>
    </location>
</feature>
<dbReference type="AlphaFoldDB" id="A0A3G1AYZ4"/>
<keyword evidence="1" id="KW-0472">Membrane</keyword>
<dbReference type="Proteomes" id="UP000266745">
    <property type="component" value="Chromosome"/>
</dbReference>
<keyword evidence="1" id="KW-1133">Transmembrane helix</keyword>
<feature type="transmembrane region" description="Helical" evidence="1">
    <location>
        <begin position="93"/>
        <end position="114"/>
    </location>
</feature>
<sequence length="236" mass="26389">MICSGVSLYKIPKKSSDETPIESDPEKNKSNLIAVVSASLYGVIAGFSIKTSLDKTFEQVIGRLNDLHAASGHITETSFRTLLLAITDTHYEIFMAIAFISTAIPFYHGAMIFLSEKSKMGAISNLRQLGYHFGFLFLQSIILLGISLSLESFLFSIVMFVLLMLVDSLWVIIGQRKHQGAPPLGWLCLNVGFTAILFMLLYEGWDPKVSVTYLWIVCLGRTALDYALFRDMYVKH</sequence>
<dbReference type="EMBL" id="CP011097">
    <property type="protein sequence ID" value="AJZ75118.2"/>
    <property type="molecule type" value="Genomic_DNA"/>
</dbReference>
<dbReference type="KEGG" id="tah:SU86_000500"/>
<reference evidence="2 3" key="1">
    <citation type="journal article" date="2016" name="Sci. Rep.">
        <title>A novel ammonia-oxidizing archaeon from wastewater treatment plant: Its enrichment, physiological and genomic characteristics.</title>
        <authorList>
            <person name="Li Y."/>
            <person name="Ding K."/>
            <person name="Wen X."/>
            <person name="Zhang B."/>
            <person name="Shen B."/>
            <person name="Yang Y."/>
        </authorList>
    </citation>
    <scope>NUCLEOTIDE SEQUENCE [LARGE SCALE GENOMIC DNA]</scope>
    <source>
        <strain evidence="2 3">SAT1</strain>
    </source>
</reference>
<feature type="transmembrane region" description="Helical" evidence="1">
    <location>
        <begin position="153"/>
        <end position="172"/>
    </location>
</feature>
<proteinExistence type="predicted"/>